<accession>A0A9N9SC52</accession>
<keyword evidence="8" id="KW-1185">Reference proteome</keyword>
<evidence type="ECO:0000313" key="7">
    <source>
        <dbReference type="EMBL" id="CAG9812187.1"/>
    </source>
</evidence>
<proteinExistence type="predicted"/>
<evidence type="ECO:0000256" key="5">
    <source>
        <dbReference type="ARBA" id="ARBA00023136"/>
    </source>
</evidence>
<evidence type="ECO:0000256" key="6">
    <source>
        <dbReference type="SAM" id="Phobius"/>
    </source>
</evidence>
<name>A0A9N9SC52_9DIPT</name>
<evidence type="ECO:0000313" key="8">
    <source>
        <dbReference type="Proteomes" id="UP001153620"/>
    </source>
</evidence>
<dbReference type="AlphaFoldDB" id="A0A9N9SC52"/>
<dbReference type="EMBL" id="OU895880">
    <property type="protein sequence ID" value="CAG9812187.1"/>
    <property type="molecule type" value="Genomic_DNA"/>
</dbReference>
<evidence type="ECO:0008006" key="9">
    <source>
        <dbReference type="Google" id="ProtNLM"/>
    </source>
</evidence>
<reference evidence="7" key="1">
    <citation type="submission" date="2022-01" db="EMBL/GenBank/DDBJ databases">
        <authorList>
            <person name="King R."/>
        </authorList>
    </citation>
    <scope>NUCLEOTIDE SEQUENCE</scope>
</reference>
<dbReference type="Proteomes" id="UP001153620">
    <property type="component" value="Chromosome 4"/>
</dbReference>
<dbReference type="GO" id="GO:0050909">
    <property type="term" value="P:sensory perception of taste"/>
    <property type="evidence" value="ECO:0007669"/>
    <property type="project" value="InterPro"/>
</dbReference>
<feature type="transmembrane region" description="Helical" evidence="6">
    <location>
        <begin position="54"/>
        <end position="77"/>
    </location>
</feature>
<evidence type="ECO:0000256" key="1">
    <source>
        <dbReference type="ARBA" id="ARBA00004651"/>
    </source>
</evidence>
<reference evidence="7" key="2">
    <citation type="submission" date="2022-10" db="EMBL/GenBank/DDBJ databases">
        <authorList>
            <consortium name="ENA_rothamsted_submissions"/>
            <consortium name="culmorum"/>
            <person name="King R."/>
        </authorList>
    </citation>
    <scope>NUCLEOTIDE SEQUENCE</scope>
</reference>
<gene>
    <name evidence="7" type="ORF">CHIRRI_LOCUS14992</name>
</gene>
<sequence>MSGLHMKLCHLILNNNKIFSLQVVLLTGISILNGTSSYFELYMAANGHNDNNKIYYVIAIATAASYFVCGIIFMIYASNLTMNEGEKTLKDIHCRIYLTSVKYDIKIMERVQLFLLQLQHFNANVSCGLFRIDLKIITMLYNVVYIDHDSV</sequence>
<keyword evidence="4 6" id="KW-1133">Transmembrane helix</keyword>
<protein>
    <recommendedName>
        <fullName evidence="9">Gustatory receptor</fullName>
    </recommendedName>
</protein>
<keyword evidence="2" id="KW-1003">Cell membrane</keyword>
<dbReference type="GO" id="GO:0005886">
    <property type="term" value="C:plasma membrane"/>
    <property type="evidence" value="ECO:0007669"/>
    <property type="project" value="UniProtKB-SubCell"/>
</dbReference>
<dbReference type="InterPro" id="IPR013604">
    <property type="entry name" value="7TM_chemorcpt"/>
</dbReference>
<dbReference type="Pfam" id="PF08395">
    <property type="entry name" value="7tm_7"/>
    <property type="match status" value="1"/>
</dbReference>
<keyword evidence="3 6" id="KW-0812">Transmembrane</keyword>
<comment type="subcellular location">
    <subcellularLocation>
        <location evidence="1">Cell membrane</location>
        <topology evidence="1">Multi-pass membrane protein</topology>
    </subcellularLocation>
</comment>
<evidence type="ECO:0000256" key="4">
    <source>
        <dbReference type="ARBA" id="ARBA00022989"/>
    </source>
</evidence>
<keyword evidence="5 6" id="KW-0472">Membrane</keyword>
<feature type="transmembrane region" description="Helical" evidence="6">
    <location>
        <begin position="21"/>
        <end position="39"/>
    </location>
</feature>
<evidence type="ECO:0000256" key="3">
    <source>
        <dbReference type="ARBA" id="ARBA00022692"/>
    </source>
</evidence>
<organism evidence="7 8">
    <name type="scientific">Chironomus riparius</name>
    <dbReference type="NCBI Taxonomy" id="315576"/>
    <lineage>
        <taxon>Eukaryota</taxon>
        <taxon>Metazoa</taxon>
        <taxon>Ecdysozoa</taxon>
        <taxon>Arthropoda</taxon>
        <taxon>Hexapoda</taxon>
        <taxon>Insecta</taxon>
        <taxon>Pterygota</taxon>
        <taxon>Neoptera</taxon>
        <taxon>Endopterygota</taxon>
        <taxon>Diptera</taxon>
        <taxon>Nematocera</taxon>
        <taxon>Chironomoidea</taxon>
        <taxon>Chironomidae</taxon>
        <taxon>Chironominae</taxon>
        <taxon>Chironomus</taxon>
    </lineage>
</organism>
<evidence type="ECO:0000256" key="2">
    <source>
        <dbReference type="ARBA" id="ARBA00022475"/>
    </source>
</evidence>